<feature type="transmembrane region" description="Helical" evidence="1">
    <location>
        <begin position="83"/>
        <end position="109"/>
    </location>
</feature>
<feature type="domain" description="DUF6533" evidence="2">
    <location>
        <begin position="9"/>
        <end position="54"/>
    </location>
</feature>
<dbReference type="EMBL" id="JACGCI010000015">
    <property type="protein sequence ID" value="KAF6759567.1"/>
    <property type="molecule type" value="Genomic_DNA"/>
</dbReference>
<dbReference type="OrthoDB" id="3102259at2759"/>
<feature type="transmembrane region" description="Helical" evidence="1">
    <location>
        <begin position="189"/>
        <end position="210"/>
    </location>
</feature>
<feature type="transmembrane region" description="Helical" evidence="1">
    <location>
        <begin position="129"/>
        <end position="150"/>
    </location>
</feature>
<protein>
    <recommendedName>
        <fullName evidence="2">DUF6533 domain-containing protein</fullName>
    </recommendedName>
</protein>
<reference evidence="3 4" key="1">
    <citation type="submission" date="2020-07" db="EMBL/GenBank/DDBJ databases">
        <title>Comparative genomics of pyrophilous fungi reveals a link between fire events and developmental genes.</title>
        <authorList>
            <consortium name="DOE Joint Genome Institute"/>
            <person name="Steindorff A.S."/>
            <person name="Carver A."/>
            <person name="Calhoun S."/>
            <person name="Stillman K."/>
            <person name="Liu H."/>
            <person name="Lipzen A."/>
            <person name="Pangilinan J."/>
            <person name="Labutti K."/>
            <person name="Bruns T.D."/>
            <person name="Grigoriev I.V."/>
        </authorList>
    </citation>
    <scope>NUCLEOTIDE SEQUENCE [LARGE SCALE GENOMIC DNA]</scope>
    <source>
        <strain evidence="3 4">CBS 144469</strain>
    </source>
</reference>
<feature type="transmembrane region" description="Helical" evidence="1">
    <location>
        <begin position="162"/>
        <end position="183"/>
    </location>
</feature>
<dbReference type="AlphaFoldDB" id="A0A8H6I840"/>
<evidence type="ECO:0000256" key="1">
    <source>
        <dbReference type="SAM" id="Phobius"/>
    </source>
</evidence>
<gene>
    <name evidence="3" type="ORF">DFP72DRAFT_1043193</name>
</gene>
<dbReference type="Pfam" id="PF20151">
    <property type="entry name" value="DUF6533"/>
    <property type="match status" value="1"/>
</dbReference>
<dbReference type="InterPro" id="IPR045340">
    <property type="entry name" value="DUF6533"/>
</dbReference>
<keyword evidence="1" id="KW-0812">Transmembrane</keyword>
<keyword evidence="1" id="KW-0472">Membrane</keyword>
<keyword evidence="1" id="KW-1133">Transmembrane helix</keyword>
<accession>A0A8H6I840</accession>
<comment type="caution">
    <text evidence="3">The sequence shown here is derived from an EMBL/GenBank/DDBJ whole genome shotgun (WGS) entry which is preliminary data.</text>
</comment>
<name>A0A8H6I840_9AGAR</name>
<dbReference type="Proteomes" id="UP000521943">
    <property type="component" value="Unassembled WGS sequence"/>
</dbReference>
<sequence>MVTTIIQKYFTASCLTLLVYDYALTFEAEVTTIWTSPWSTGIPLFYFGRYLPIIDEAMLVYYGRSTESAKYIRLQYGWRRWEALPVMVASLAVIVLTALQGITIFFLGAYDQPLAPTPGCRLMSRKAPYLQGIYATGVAAEAVTVVLMLARGLQHVRQSKDSWVFSLYGTGILYCVVILILGIANVVLLSLPAMVTFATILAPRLMFAILKRRNMAHRNTVRNLDPSIEQSRRVRNVGEQWFTSIEEYPRRTVDVIELQASEGESTGSYNARAYGFVGSPDPPQVELSR</sequence>
<evidence type="ECO:0000313" key="3">
    <source>
        <dbReference type="EMBL" id="KAF6759567.1"/>
    </source>
</evidence>
<organism evidence="3 4">
    <name type="scientific">Ephemerocybe angulata</name>
    <dbReference type="NCBI Taxonomy" id="980116"/>
    <lineage>
        <taxon>Eukaryota</taxon>
        <taxon>Fungi</taxon>
        <taxon>Dikarya</taxon>
        <taxon>Basidiomycota</taxon>
        <taxon>Agaricomycotina</taxon>
        <taxon>Agaricomycetes</taxon>
        <taxon>Agaricomycetidae</taxon>
        <taxon>Agaricales</taxon>
        <taxon>Agaricineae</taxon>
        <taxon>Psathyrellaceae</taxon>
        <taxon>Ephemerocybe</taxon>
    </lineage>
</organism>
<evidence type="ECO:0000259" key="2">
    <source>
        <dbReference type="Pfam" id="PF20151"/>
    </source>
</evidence>
<proteinExistence type="predicted"/>
<evidence type="ECO:0000313" key="4">
    <source>
        <dbReference type="Proteomes" id="UP000521943"/>
    </source>
</evidence>
<keyword evidence="4" id="KW-1185">Reference proteome</keyword>